<organismHost>
    <name type="scientific">Paramecium bursaria</name>
    <dbReference type="NCBI Taxonomy" id="74790"/>
</organismHost>
<evidence type="ECO:0000313" key="2">
    <source>
        <dbReference type="Proteomes" id="UP000204095"/>
    </source>
</evidence>
<organism evidence="1 2">
    <name type="scientific">Paramecium bursaria Chlorella virus FR483</name>
    <name type="common">PBCV-FR483</name>
    <dbReference type="NCBI Taxonomy" id="399781"/>
    <lineage>
        <taxon>Viruses</taxon>
        <taxon>Varidnaviria</taxon>
        <taxon>Bamfordvirae</taxon>
        <taxon>Nucleocytoviricota</taxon>
        <taxon>Megaviricetes</taxon>
        <taxon>Algavirales</taxon>
        <taxon>Phycodnaviridae</taxon>
        <taxon>Chlorovirus</taxon>
        <taxon>Chlorovirus conductrix</taxon>
        <taxon>Paramecium bursaria Chlorella virus A1</taxon>
    </lineage>
</organism>
<reference evidence="1 2" key="1">
    <citation type="journal article" date="2007" name="Virology">
        <title>Sequence and annotation of the 314-kb MT325 and the 321-kb FR483 viruses that infect Chlorella Pbi.</title>
        <authorList>
            <person name="Fitzgerald L.A."/>
            <person name="Graves M.V."/>
            <person name="Li X."/>
            <person name="Feldblyum T."/>
            <person name="Hartigan J."/>
            <person name="Van Etten J.L."/>
        </authorList>
    </citation>
    <scope>NUCLEOTIDE SEQUENCE [LARGE SCALE GENOMIC DNA]</scope>
    <source>
        <strain evidence="1 2">FR483</strain>
    </source>
</reference>
<proteinExistence type="predicted"/>
<dbReference type="EMBL" id="DQ890022">
    <property type="protein sequence ID" value="ABT16035.1"/>
    <property type="molecule type" value="Genomic_DNA"/>
</dbReference>
<accession>A7J8A4</accession>
<dbReference type="RefSeq" id="YP_001426382.1">
    <property type="nucleotide sequence ID" value="NC_008603.1"/>
</dbReference>
<protein>
    <submittedName>
        <fullName evidence="1">Uncharacterized protein n750R</fullName>
    </submittedName>
</protein>
<dbReference type="Proteomes" id="UP000204095">
    <property type="component" value="Segment"/>
</dbReference>
<evidence type="ECO:0000313" key="1">
    <source>
        <dbReference type="EMBL" id="ABT16035.1"/>
    </source>
</evidence>
<gene>
    <name evidence="1" type="primary">n750R</name>
    <name evidence="1" type="ORF">FR483_n750R</name>
</gene>
<dbReference type="KEGG" id="vg:5469697"/>
<name>A7J8A4_PBCVF</name>
<sequence length="164" mass="18472">MNLRYVDSSALLIGKTEPPISLMMRTNETIVRTTCEPPAIITNVRELRNHNLQVFQLSQHMTVFKEYVGRVALPNNTNNLGEQTGRRVFKTCSLTSSAETSAGPTCGYNVDNAFVFTGIKFGDVSMNRFVLMFQKLRCFSFIFDKGMWCNITTKTVSNTSYTGE</sequence>
<dbReference type="GeneID" id="5469697"/>